<evidence type="ECO:0000256" key="1">
    <source>
        <dbReference type="ARBA" id="ARBA00023015"/>
    </source>
</evidence>
<evidence type="ECO:0000313" key="6">
    <source>
        <dbReference type="Proteomes" id="UP001210809"/>
    </source>
</evidence>
<protein>
    <submittedName>
        <fullName evidence="5">Helix-turn-helix domain-containing protein</fullName>
    </submittedName>
</protein>
<sequence length="254" mass="29468">MESKNVFDAIMDYIDDSVKLSYEEISRGIYEISGYTDLDFGKFLSILSAGKIGLHNYFLKRRMYFISKELVDDPSKSIADIAQEYGYSEQSSLSRAVKQCYGITPGKIRKEKLEMKNEKLQLSDFIKDNYENNNRLCIALKNEIGDTCNNDFGYFESFIHAIDEYGFDTATCCAISEISERIEVPFSILLNTCFDTMIDVHSQNDYISPRIEKAIDCGISSEEELEKICEYYNCKYYELSETMVKEYRKHNDNF</sequence>
<evidence type="ECO:0000256" key="3">
    <source>
        <dbReference type="ARBA" id="ARBA00023163"/>
    </source>
</evidence>
<dbReference type="InterPro" id="IPR009057">
    <property type="entry name" value="Homeodomain-like_sf"/>
</dbReference>
<dbReference type="PROSITE" id="PS01124">
    <property type="entry name" value="HTH_ARAC_FAMILY_2"/>
    <property type="match status" value="1"/>
</dbReference>
<dbReference type="SMART" id="SM00342">
    <property type="entry name" value="HTH_ARAC"/>
    <property type="match status" value="1"/>
</dbReference>
<dbReference type="InterPro" id="IPR018062">
    <property type="entry name" value="HTH_AraC-typ_CS"/>
</dbReference>
<dbReference type="Proteomes" id="UP001210809">
    <property type="component" value="Unassembled WGS sequence"/>
</dbReference>
<dbReference type="AlphaFoldDB" id="A0AAW6CZB8"/>
<reference evidence="5" key="1">
    <citation type="submission" date="2023-01" db="EMBL/GenBank/DDBJ databases">
        <title>Human gut microbiome strain richness.</title>
        <authorList>
            <person name="Chen-Liaw A."/>
        </authorList>
    </citation>
    <scope>NUCLEOTIDE SEQUENCE</scope>
    <source>
        <strain evidence="5">1001283st1_G1_1001283B150217_161031</strain>
    </source>
</reference>
<keyword evidence="1" id="KW-0805">Transcription regulation</keyword>
<dbReference type="Pfam" id="PF12833">
    <property type="entry name" value="HTH_18"/>
    <property type="match status" value="1"/>
</dbReference>
<comment type="caution">
    <text evidence="5">The sequence shown here is derived from an EMBL/GenBank/DDBJ whole genome shotgun (WGS) entry which is preliminary data.</text>
</comment>
<dbReference type="PANTHER" id="PTHR47504">
    <property type="entry name" value="RIGHT ORIGIN-BINDING PROTEIN"/>
    <property type="match status" value="1"/>
</dbReference>
<feature type="domain" description="HTH araC/xylS-type" evidence="4">
    <location>
        <begin position="56"/>
        <end position="111"/>
    </location>
</feature>
<dbReference type="InterPro" id="IPR050959">
    <property type="entry name" value="MarA-like"/>
</dbReference>
<proteinExistence type="predicted"/>
<dbReference type="SUPFAM" id="SSF46689">
    <property type="entry name" value="Homeodomain-like"/>
    <property type="match status" value="1"/>
</dbReference>
<name>A0AAW6CZB8_9FIRM</name>
<accession>A0AAW6CZB8</accession>
<evidence type="ECO:0000313" key="5">
    <source>
        <dbReference type="EMBL" id="MDB8004842.1"/>
    </source>
</evidence>
<keyword evidence="2" id="KW-0238">DNA-binding</keyword>
<dbReference type="EMBL" id="JAQLXW010000024">
    <property type="protein sequence ID" value="MDB8004842.1"/>
    <property type="molecule type" value="Genomic_DNA"/>
</dbReference>
<dbReference type="PROSITE" id="PS00041">
    <property type="entry name" value="HTH_ARAC_FAMILY_1"/>
    <property type="match status" value="1"/>
</dbReference>
<evidence type="ECO:0000259" key="4">
    <source>
        <dbReference type="PROSITE" id="PS01124"/>
    </source>
</evidence>
<dbReference type="GO" id="GO:0043565">
    <property type="term" value="F:sequence-specific DNA binding"/>
    <property type="evidence" value="ECO:0007669"/>
    <property type="project" value="InterPro"/>
</dbReference>
<keyword evidence="3" id="KW-0804">Transcription</keyword>
<dbReference type="InterPro" id="IPR018060">
    <property type="entry name" value="HTH_AraC"/>
</dbReference>
<dbReference type="GO" id="GO:0003700">
    <property type="term" value="F:DNA-binding transcription factor activity"/>
    <property type="evidence" value="ECO:0007669"/>
    <property type="project" value="InterPro"/>
</dbReference>
<evidence type="ECO:0000256" key="2">
    <source>
        <dbReference type="ARBA" id="ARBA00023125"/>
    </source>
</evidence>
<dbReference type="Gene3D" id="1.10.10.60">
    <property type="entry name" value="Homeodomain-like"/>
    <property type="match status" value="1"/>
</dbReference>
<dbReference type="PANTHER" id="PTHR47504:SF5">
    <property type="entry name" value="RIGHT ORIGIN-BINDING PROTEIN"/>
    <property type="match status" value="1"/>
</dbReference>
<organism evidence="5 6">
    <name type="scientific">[Eubacterium] siraeum</name>
    <dbReference type="NCBI Taxonomy" id="39492"/>
    <lineage>
        <taxon>Bacteria</taxon>
        <taxon>Bacillati</taxon>
        <taxon>Bacillota</taxon>
        <taxon>Clostridia</taxon>
        <taxon>Eubacteriales</taxon>
        <taxon>Oscillospiraceae</taxon>
        <taxon>Oscillospiraceae incertae sedis</taxon>
    </lineage>
</organism>
<gene>
    <name evidence="5" type="ORF">PNE09_12345</name>
</gene>